<dbReference type="PANTHER" id="PTHR46523:SF1">
    <property type="entry name" value="DCTP PYROPHOSPHATASE 1"/>
    <property type="match status" value="1"/>
</dbReference>
<dbReference type="Proteomes" id="UP000263900">
    <property type="component" value="Chromosome"/>
</dbReference>
<dbReference type="KEGG" id="pseg:D3H65_30640"/>
<dbReference type="CDD" id="cd11537">
    <property type="entry name" value="NTP-PPase_RS21-C6_like"/>
    <property type="match status" value="1"/>
</dbReference>
<keyword evidence="2" id="KW-1185">Reference proteome</keyword>
<dbReference type="PIRSF" id="PIRSF029826">
    <property type="entry name" value="UCP029826_pph"/>
    <property type="match status" value="1"/>
</dbReference>
<organism evidence="1 2">
    <name type="scientific">Paraflavitalea soli</name>
    <dbReference type="NCBI Taxonomy" id="2315862"/>
    <lineage>
        <taxon>Bacteria</taxon>
        <taxon>Pseudomonadati</taxon>
        <taxon>Bacteroidota</taxon>
        <taxon>Chitinophagia</taxon>
        <taxon>Chitinophagales</taxon>
        <taxon>Chitinophagaceae</taxon>
        <taxon>Paraflavitalea</taxon>
    </lineage>
</organism>
<evidence type="ECO:0000313" key="2">
    <source>
        <dbReference type="Proteomes" id="UP000263900"/>
    </source>
</evidence>
<reference evidence="1 2" key="1">
    <citation type="submission" date="2018-09" db="EMBL/GenBank/DDBJ databases">
        <title>Genome sequencing of strain 6GH32-13.</title>
        <authorList>
            <person name="Weon H.-Y."/>
            <person name="Heo J."/>
            <person name="Kwon S.-W."/>
        </authorList>
    </citation>
    <scope>NUCLEOTIDE SEQUENCE [LARGE SCALE GENOMIC DNA]</scope>
    <source>
        <strain evidence="1 2">5GH32-13</strain>
    </source>
</reference>
<proteinExistence type="predicted"/>
<dbReference type="AlphaFoldDB" id="A0A3B7N1Z7"/>
<dbReference type="GO" id="GO:0009143">
    <property type="term" value="P:nucleoside triphosphate catabolic process"/>
    <property type="evidence" value="ECO:0007669"/>
    <property type="project" value="InterPro"/>
</dbReference>
<name>A0A3B7N1Z7_9BACT</name>
<dbReference type="SUPFAM" id="SSF101386">
    <property type="entry name" value="all-alpha NTP pyrophosphatases"/>
    <property type="match status" value="1"/>
</dbReference>
<keyword evidence="1" id="KW-0378">Hydrolase</keyword>
<dbReference type="Pfam" id="PF12643">
    <property type="entry name" value="MazG-like"/>
    <property type="match status" value="1"/>
</dbReference>
<dbReference type="OrthoDB" id="9791898at2"/>
<sequence>MTDIETLTDALLAFREERDWAQFHNAKDLAIAISIESNELLEAFLWKSAEETKQEKIEEELADIFSFALLLAHEKGLDVTSIILNKIEKKGQKTLTRR</sequence>
<dbReference type="RefSeq" id="WP_119053958.1">
    <property type="nucleotide sequence ID" value="NZ_CP032157.1"/>
</dbReference>
<dbReference type="GO" id="GO:0047429">
    <property type="term" value="F:nucleoside triphosphate diphosphatase activity"/>
    <property type="evidence" value="ECO:0007669"/>
    <property type="project" value="InterPro"/>
</dbReference>
<dbReference type="InterPro" id="IPR052555">
    <property type="entry name" value="dCTP_Pyrophosphatase"/>
</dbReference>
<accession>A0A3B7N1Z7</accession>
<evidence type="ECO:0000313" key="1">
    <source>
        <dbReference type="EMBL" id="AXY78085.1"/>
    </source>
</evidence>
<protein>
    <submittedName>
        <fullName evidence="1">Nucleotide pyrophosphohydrolase</fullName>
    </submittedName>
</protein>
<dbReference type="PANTHER" id="PTHR46523">
    <property type="entry name" value="DCTP PYROPHOSPHATASE 1"/>
    <property type="match status" value="1"/>
</dbReference>
<gene>
    <name evidence="1" type="ORF">D3H65_30640</name>
</gene>
<dbReference type="EMBL" id="CP032157">
    <property type="protein sequence ID" value="AXY78085.1"/>
    <property type="molecule type" value="Genomic_DNA"/>
</dbReference>
<dbReference type="InterPro" id="IPR025984">
    <property type="entry name" value="DCTPP"/>
</dbReference>
<dbReference type="Gene3D" id="1.10.287.1080">
    <property type="entry name" value="MazG-like"/>
    <property type="match status" value="1"/>
</dbReference>